<dbReference type="PROSITE" id="PS00687">
    <property type="entry name" value="ALDEHYDE_DEHYDR_GLU"/>
    <property type="match status" value="1"/>
</dbReference>
<dbReference type="InterPro" id="IPR016162">
    <property type="entry name" value="Ald_DH_N"/>
</dbReference>
<dbReference type="Proteomes" id="UP000272503">
    <property type="component" value="Unassembled WGS sequence"/>
</dbReference>
<dbReference type="EMBL" id="RCUX01000001">
    <property type="protein sequence ID" value="RLP78120.1"/>
    <property type="molecule type" value="Genomic_DNA"/>
</dbReference>
<keyword evidence="2 4" id="KW-0560">Oxidoreductase</keyword>
<dbReference type="SUPFAM" id="SSF53720">
    <property type="entry name" value="ALDH-like"/>
    <property type="match status" value="1"/>
</dbReference>
<dbReference type="InterPro" id="IPR029510">
    <property type="entry name" value="Ald_DH_CS_GLU"/>
</dbReference>
<dbReference type="Gene3D" id="3.40.309.10">
    <property type="entry name" value="Aldehyde Dehydrogenase, Chain A, domain 2"/>
    <property type="match status" value="1"/>
</dbReference>
<reference evidence="6 7" key="1">
    <citation type="submission" date="2018-10" db="EMBL/GenBank/DDBJ databases">
        <authorList>
            <person name="Li J."/>
        </authorList>
    </citation>
    <scope>NUCLEOTIDE SEQUENCE [LARGE SCALE GENOMIC DNA]</scope>
    <source>
        <strain evidence="6 7">IF 016277</strain>
    </source>
</reference>
<accession>A0A3L7AE93</accession>
<dbReference type="GO" id="GO:0016620">
    <property type="term" value="F:oxidoreductase activity, acting on the aldehyde or oxo group of donors, NAD or NADP as acceptor"/>
    <property type="evidence" value="ECO:0007669"/>
    <property type="project" value="InterPro"/>
</dbReference>
<dbReference type="FunFam" id="3.40.605.10:FF:000001">
    <property type="entry name" value="Aldehyde dehydrogenase 1"/>
    <property type="match status" value="1"/>
</dbReference>
<dbReference type="PROSITE" id="PS00070">
    <property type="entry name" value="ALDEHYDE_DEHYDR_CYS"/>
    <property type="match status" value="1"/>
</dbReference>
<evidence type="ECO:0000256" key="2">
    <source>
        <dbReference type="ARBA" id="ARBA00023002"/>
    </source>
</evidence>
<dbReference type="InterPro" id="IPR016163">
    <property type="entry name" value="Ald_DH_C"/>
</dbReference>
<comment type="caution">
    <text evidence="6">The sequence shown here is derived from an EMBL/GenBank/DDBJ whole genome shotgun (WGS) entry which is preliminary data.</text>
</comment>
<dbReference type="PANTHER" id="PTHR11699">
    <property type="entry name" value="ALDEHYDE DEHYDROGENASE-RELATED"/>
    <property type="match status" value="1"/>
</dbReference>
<name>A0A3L7AE93_9MICO</name>
<dbReference type="OrthoDB" id="6882680at2"/>
<dbReference type="InterPro" id="IPR016161">
    <property type="entry name" value="Ald_DH/histidinol_DH"/>
</dbReference>
<organism evidence="6 7">
    <name type="scientific">Mycetocola tolaasinivorans</name>
    <dbReference type="NCBI Taxonomy" id="76635"/>
    <lineage>
        <taxon>Bacteria</taxon>
        <taxon>Bacillati</taxon>
        <taxon>Actinomycetota</taxon>
        <taxon>Actinomycetes</taxon>
        <taxon>Micrococcales</taxon>
        <taxon>Microbacteriaceae</taxon>
        <taxon>Mycetocola</taxon>
    </lineage>
</organism>
<feature type="domain" description="Aldehyde dehydrogenase" evidence="5">
    <location>
        <begin position="14"/>
        <end position="460"/>
    </location>
</feature>
<proteinExistence type="inferred from homology"/>
<evidence type="ECO:0000313" key="6">
    <source>
        <dbReference type="EMBL" id="RLP78120.1"/>
    </source>
</evidence>
<evidence type="ECO:0000256" key="3">
    <source>
        <dbReference type="PROSITE-ProRule" id="PRU10007"/>
    </source>
</evidence>
<dbReference type="InterPro" id="IPR016160">
    <property type="entry name" value="Ald_DH_CS_CYS"/>
</dbReference>
<dbReference type="AlphaFoldDB" id="A0A3L7AE93"/>
<keyword evidence="7" id="KW-1185">Reference proteome</keyword>
<dbReference type="InterPro" id="IPR015590">
    <property type="entry name" value="Aldehyde_DH_dom"/>
</dbReference>
<dbReference type="FunFam" id="3.40.309.10:FF:000012">
    <property type="entry name" value="Betaine aldehyde dehydrogenase"/>
    <property type="match status" value="1"/>
</dbReference>
<gene>
    <name evidence="6" type="ORF">D9V32_01380</name>
</gene>
<sequence length="466" mass="48907">MPLLRPRDGSAGDAQIPATSAAEVAEHTCAAEAVFHSGVWSGLDPRERAAALLRLADLMERDADHLAALECADAGKPLRECVENDVPGAIESVRWFAEAVDKLTGQSFPAGPGVLALTEREPYGVVAAILPWNYPLAMAAWKIAPALAVGNSLVLKPADTTPRSVLHVEKLALEAGIPTGVLRVLPGTGAEAGEALARDPRIGALSFTGSTRTGRRILTAAAETNLKRVSLEMGGKSPQIIFADALVYGEDLISQTIESAFLTAGQNCTAGSRILVHTDIAEEFTRRFVAAASALVLGDPEDLDTDIGPVIGGGAATRMLAAVEEARAAGARVLLGGTEVPVVEGGHYVAPTVLDRVPAEARILREELFGPIVTIQTFTDEAEAIALANDTPYGLAASVWSAQIDRAIRVSRAVRAGVVSVNSYSEGDLTSPFGGWGESGFGGVEKSLRAFEQWTREKAIWVSLHG</sequence>
<evidence type="ECO:0000313" key="7">
    <source>
        <dbReference type="Proteomes" id="UP000272503"/>
    </source>
</evidence>
<comment type="similarity">
    <text evidence="1 4">Belongs to the aldehyde dehydrogenase family.</text>
</comment>
<dbReference type="Gene3D" id="3.40.605.10">
    <property type="entry name" value="Aldehyde Dehydrogenase, Chain A, domain 1"/>
    <property type="match status" value="1"/>
</dbReference>
<protein>
    <submittedName>
        <fullName evidence="6">Aldehyde dehydrogenase family protein</fullName>
    </submittedName>
</protein>
<evidence type="ECO:0000256" key="1">
    <source>
        <dbReference type="ARBA" id="ARBA00009986"/>
    </source>
</evidence>
<feature type="active site" evidence="3">
    <location>
        <position position="232"/>
    </location>
</feature>
<evidence type="ECO:0000256" key="4">
    <source>
        <dbReference type="RuleBase" id="RU003345"/>
    </source>
</evidence>
<evidence type="ECO:0000259" key="5">
    <source>
        <dbReference type="Pfam" id="PF00171"/>
    </source>
</evidence>
<dbReference type="Pfam" id="PF00171">
    <property type="entry name" value="Aldedh"/>
    <property type="match status" value="1"/>
</dbReference>